<proteinExistence type="inferred from homology"/>
<dbReference type="GO" id="GO:0016987">
    <property type="term" value="F:sigma factor activity"/>
    <property type="evidence" value="ECO:0007669"/>
    <property type="project" value="UniProtKB-KW"/>
</dbReference>
<keyword evidence="3" id="KW-0731">Sigma factor</keyword>
<dbReference type="InterPro" id="IPR036388">
    <property type="entry name" value="WH-like_DNA-bd_sf"/>
</dbReference>
<dbReference type="NCBIfam" id="TIGR02937">
    <property type="entry name" value="sigma70-ECF"/>
    <property type="match status" value="1"/>
</dbReference>
<sequence>MGQEPSICEEQVYNQVYRTHAESLRNYLYYKFGDMQRAEDIVHDSFVKLWSKCSSVLYNKVAGFLYKMARNLMIDTLRNKKVALKFERGLVLEQENEDPYFKLRTKEFRLKLETVISNLPEKQREAFLMNRIDKLTYKEIALRLEVSETAIEKRISKALIKLNNISEIKDFSI</sequence>
<comment type="similarity">
    <text evidence="1">Belongs to the sigma-70 factor family. ECF subfamily.</text>
</comment>
<dbReference type="AlphaFoldDB" id="A0A1H4SHN8"/>
<dbReference type="OrthoDB" id="659855at2"/>
<dbReference type="InterPro" id="IPR013325">
    <property type="entry name" value="RNA_pol_sigma_r2"/>
</dbReference>
<dbReference type="InterPro" id="IPR014284">
    <property type="entry name" value="RNA_pol_sigma-70_dom"/>
</dbReference>
<dbReference type="GO" id="GO:0003677">
    <property type="term" value="F:DNA binding"/>
    <property type="evidence" value="ECO:0007669"/>
    <property type="project" value="InterPro"/>
</dbReference>
<evidence type="ECO:0000256" key="2">
    <source>
        <dbReference type="ARBA" id="ARBA00023015"/>
    </source>
</evidence>
<dbReference type="PANTHER" id="PTHR43133">
    <property type="entry name" value="RNA POLYMERASE ECF-TYPE SIGMA FACTO"/>
    <property type="match status" value="1"/>
</dbReference>
<evidence type="ECO:0000256" key="4">
    <source>
        <dbReference type="ARBA" id="ARBA00023163"/>
    </source>
</evidence>
<dbReference type="Proteomes" id="UP000183038">
    <property type="component" value="Unassembled WGS sequence"/>
</dbReference>
<evidence type="ECO:0000259" key="6">
    <source>
        <dbReference type="Pfam" id="PF08281"/>
    </source>
</evidence>
<dbReference type="InterPro" id="IPR007627">
    <property type="entry name" value="RNA_pol_sigma70_r2"/>
</dbReference>
<keyword evidence="4" id="KW-0804">Transcription</keyword>
<name>A0A1H4SHN8_9FLAO</name>
<organism evidence="7 8">
    <name type="scientific">Maribacter dokdonensis</name>
    <dbReference type="NCBI Taxonomy" id="320912"/>
    <lineage>
        <taxon>Bacteria</taxon>
        <taxon>Pseudomonadati</taxon>
        <taxon>Bacteroidota</taxon>
        <taxon>Flavobacteriia</taxon>
        <taxon>Flavobacteriales</taxon>
        <taxon>Flavobacteriaceae</taxon>
        <taxon>Maribacter</taxon>
    </lineage>
</organism>
<accession>A0A1H4SHN8</accession>
<dbReference type="GO" id="GO:0006352">
    <property type="term" value="P:DNA-templated transcription initiation"/>
    <property type="evidence" value="ECO:0007669"/>
    <property type="project" value="InterPro"/>
</dbReference>
<dbReference type="InterPro" id="IPR039425">
    <property type="entry name" value="RNA_pol_sigma-70-like"/>
</dbReference>
<dbReference type="PANTHER" id="PTHR43133:SF63">
    <property type="entry name" value="RNA POLYMERASE SIGMA FACTOR FECI-RELATED"/>
    <property type="match status" value="1"/>
</dbReference>
<evidence type="ECO:0000259" key="5">
    <source>
        <dbReference type="Pfam" id="PF04542"/>
    </source>
</evidence>
<dbReference type="EMBL" id="FNTB01000001">
    <property type="protein sequence ID" value="SEC43618.1"/>
    <property type="molecule type" value="Genomic_DNA"/>
</dbReference>
<feature type="domain" description="RNA polymerase sigma-70 region 2" evidence="5">
    <location>
        <begin position="17"/>
        <end position="81"/>
    </location>
</feature>
<dbReference type="InterPro" id="IPR013249">
    <property type="entry name" value="RNA_pol_sigma70_r4_t2"/>
</dbReference>
<dbReference type="SUPFAM" id="SSF88946">
    <property type="entry name" value="Sigma2 domain of RNA polymerase sigma factors"/>
    <property type="match status" value="1"/>
</dbReference>
<protein>
    <submittedName>
        <fullName evidence="7">RNA polymerase sigma-70 factor, ECF subfamily</fullName>
    </submittedName>
</protein>
<dbReference type="Pfam" id="PF04542">
    <property type="entry name" value="Sigma70_r2"/>
    <property type="match status" value="1"/>
</dbReference>
<gene>
    <name evidence="7" type="ORF">SAMN05192540_3167</name>
</gene>
<dbReference type="CDD" id="cd06171">
    <property type="entry name" value="Sigma70_r4"/>
    <property type="match status" value="1"/>
</dbReference>
<dbReference type="Gene3D" id="1.10.1740.10">
    <property type="match status" value="1"/>
</dbReference>
<reference evidence="7 8" key="1">
    <citation type="submission" date="2016-10" db="EMBL/GenBank/DDBJ databases">
        <authorList>
            <person name="de Groot N.N."/>
        </authorList>
    </citation>
    <scope>NUCLEOTIDE SEQUENCE [LARGE SCALE GENOMIC DNA]</scope>
    <source>
        <strain evidence="7 8">MAR_2009_71</strain>
    </source>
</reference>
<dbReference type="Pfam" id="PF08281">
    <property type="entry name" value="Sigma70_r4_2"/>
    <property type="match status" value="1"/>
</dbReference>
<feature type="domain" description="RNA polymerase sigma factor 70 region 4 type 2" evidence="6">
    <location>
        <begin position="110"/>
        <end position="162"/>
    </location>
</feature>
<evidence type="ECO:0000313" key="8">
    <source>
        <dbReference type="Proteomes" id="UP000183038"/>
    </source>
</evidence>
<dbReference type="Gene3D" id="1.10.10.10">
    <property type="entry name" value="Winged helix-like DNA-binding domain superfamily/Winged helix DNA-binding domain"/>
    <property type="match status" value="1"/>
</dbReference>
<keyword evidence="2" id="KW-0805">Transcription regulation</keyword>
<dbReference type="RefSeq" id="WP_074673957.1">
    <property type="nucleotide sequence ID" value="NZ_CAJQES010000011.1"/>
</dbReference>
<evidence type="ECO:0000256" key="1">
    <source>
        <dbReference type="ARBA" id="ARBA00010641"/>
    </source>
</evidence>
<dbReference type="SUPFAM" id="SSF88659">
    <property type="entry name" value="Sigma3 and sigma4 domains of RNA polymerase sigma factors"/>
    <property type="match status" value="1"/>
</dbReference>
<evidence type="ECO:0000256" key="3">
    <source>
        <dbReference type="ARBA" id="ARBA00023082"/>
    </source>
</evidence>
<dbReference type="InterPro" id="IPR013324">
    <property type="entry name" value="RNA_pol_sigma_r3/r4-like"/>
</dbReference>
<evidence type="ECO:0000313" key="7">
    <source>
        <dbReference type="EMBL" id="SEC43618.1"/>
    </source>
</evidence>